<evidence type="ECO:0008006" key="4">
    <source>
        <dbReference type="Google" id="ProtNLM"/>
    </source>
</evidence>
<dbReference type="EMBL" id="MHMM01000015">
    <property type="protein sequence ID" value="OGZ26817.1"/>
    <property type="molecule type" value="Genomic_DNA"/>
</dbReference>
<evidence type="ECO:0000256" key="1">
    <source>
        <dbReference type="SAM" id="Phobius"/>
    </source>
</evidence>
<accession>A0A1G2EM25</accession>
<keyword evidence="1" id="KW-0472">Membrane</keyword>
<sequence>MGKIKEFLQRGISPVWAVVIIVVVAVLVATAFLVYGYFWTPETPEPFEQPETKDETSDWKTYKNEKYGFEIKYPAELVLRGIEPLSKADSVGIGAKEGWPNLPMWAIQVNKHSVDWTIDKDISVLLPGLCQNKVISDINIGGLNGKKVSFSGCKDIGSAEEGTDKIRILIIDKNGYFYQFEAFDKIGAEENKNYELIFDKMLSNFKFIGE</sequence>
<organism evidence="2 3">
    <name type="scientific">Candidatus Nealsonbacteria bacterium RIFOXYB1_FULL_40_15</name>
    <dbReference type="NCBI Taxonomy" id="1801677"/>
    <lineage>
        <taxon>Bacteria</taxon>
        <taxon>Candidatus Nealsoniibacteriota</taxon>
    </lineage>
</organism>
<comment type="caution">
    <text evidence="2">The sequence shown here is derived from an EMBL/GenBank/DDBJ whole genome shotgun (WGS) entry which is preliminary data.</text>
</comment>
<gene>
    <name evidence="2" type="ORF">A2365_01290</name>
</gene>
<evidence type="ECO:0000313" key="3">
    <source>
        <dbReference type="Proteomes" id="UP000177740"/>
    </source>
</evidence>
<dbReference type="Proteomes" id="UP000177740">
    <property type="component" value="Unassembled WGS sequence"/>
</dbReference>
<protein>
    <recommendedName>
        <fullName evidence="4">PsbP C-terminal domain-containing protein</fullName>
    </recommendedName>
</protein>
<reference evidence="2 3" key="1">
    <citation type="journal article" date="2016" name="Nat. Commun.">
        <title>Thousands of microbial genomes shed light on interconnected biogeochemical processes in an aquifer system.</title>
        <authorList>
            <person name="Anantharaman K."/>
            <person name="Brown C.T."/>
            <person name="Hug L.A."/>
            <person name="Sharon I."/>
            <person name="Castelle C.J."/>
            <person name="Probst A.J."/>
            <person name="Thomas B.C."/>
            <person name="Singh A."/>
            <person name="Wilkins M.J."/>
            <person name="Karaoz U."/>
            <person name="Brodie E.L."/>
            <person name="Williams K.H."/>
            <person name="Hubbard S.S."/>
            <person name="Banfield J.F."/>
        </authorList>
    </citation>
    <scope>NUCLEOTIDE SEQUENCE [LARGE SCALE GENOMIC DNA]</scope>
</reference>
<dbReference type="AlphaFoldDB" id="A0A1G2EM25"/>
<keyword evidence="1" id="KW-0812">Transmembrane</keyword>
<feature type="transmembrane region" description="Helical" evidence="1">
    <location>
        <begin position="12"/>
        <end position="39"/>
    </location>
</feature>
<dbReference type="STRING" id="1801677.A2365_01290"/>
<evidence type="ECO:0000313" key="2">
    <source>
        <dbReference type="EMBL" id="OGZ26817.1"/>
    </source>
</evidence>
<proteinExistence type="predicted"/>
<keyword evidence="1" id="KW-1133">Transmembrane helix</keyword>
<name>A0A1G2EM25_9BACT</name>